<dbReference type="InterPro" id="IPR050091">
    <property type="entry name" value="PKS_NRPS_Biosynth_Enz"/>
</dbReference>
<keyword evidence="4" id="KW-0521">NADP</keyword>
<feature type="chain" id="PRO_5035262345" description="PKS/mFAS DH domain-containing protein" evidence="10">
    <location>
        <begin position="20"/>
        <end position="1478"/>
    </location>
</feature>
<evidence type="ECO:0000256" key="1">
    <source>
        <dbReference type="ARBA" id="ARBA00022450"/>
    </source>
</evidence>
<keyword evidence="5" id="KW-0560">Oxidoreductase</keyword>
<dbReference type="Pfam" id="PF16197">
    <property type="entry name" value="KAsynt_C_assoc"/>
    <property type="match status" value="1"/>
</dbReference>
<dbReference type="Pfam" id="PF21089">
    <property type="entry name" value="PKS_DH_N"/>
    <property type="match status" value="1"/>
</dbReference>
<evidence type="ECO:0000256" key="2">
    <source>
        <dbReference type="ARBA" id="ARBA00022516"/>
    </source>
</evidence>
<keyword evidence="6" id="KW-0443">Lipid metabolism</keyword>
<keyword evidence="10" id="KW-0732">Signal</keyword>
<reference evidence="12" key="1">
    <citation type="submission" date="2021-06" db="EMBL/GenBank/DDBJ databases">
        <authorList>
            <person name="Hodson N. C."/>
            <person name="Mongue J. A."/>
            <person name="Jaron S. K."/>
        </authorList>
    </citation>
    <scope>NUCLEOTIDE SEQUENCE</scope>
</reference>
<dbReference type="InterPro" id="IPR049391">
    <property type="entry name" value="FAS_pseudo-KR"/>
</dbReference>
<accession>A0A8J2LRT9</accession>
<feature type="domain" description="PKS/mFAS DH" evidence="11">
    <location>
        <begin position="506"/>
        <end position="758"/>
    </location>
</feature>
<name>A0A8J2LRT9_9HEXA</name>
<evidence type="ECO:0000313" key="12">
    <source>
        <dbReference type="EMBL" id="CAG7837949.1"/>
    </source>
</evidence>
<dbReference type="InterPro" id="IPR057326">
    <property type="entry name" value="KR_dom"/>
</dbReference>
<evidence type="ECO:0000256" key="9">
    <source>
        <dbReference type="PROSITE-ProRule" id="PRU01363"/>
    </source>
</evidence>
<dbReference type="GO" id="GO:0006633">
    <property type="term" value="P:fatty acid biosynthetic process"/>
    <property type="evidence" value="ECO:0007669"/>
    <property type="project" value="UniProtKB-KW"/>
</dbReference>
<dbReference type="PROSITE" id="PS52019">
    <property type="entry name" value="PKS_MFAS_DH"/>
    <property type="match status" value="1"/>
</dbReference>
<dbReference type="Pfam" id="PF08659">
    <property type="entry name" value="KR"/>
    <property type="match status" value="1"/>
</dbReference>
<keyword evidence="7" id="KW-0275">Fatty acid biosynthesis</keyword>
<comment type="caution">
    <text evidence="12">The sequence shown here is derived from an EMBL/GenBank/DDBJ whole genome shotgun (WGS) entry which is preliminary data.</text>
</comment>
<dbReference type="InterPro" id="IPR049900">
    <property type="entry name" value="PKS_mFAS_DH"/>
</dbReference>
<evidence type="ECO:0000256" key="8">
    <source>
        <dbReference type="ARBA" id="ARBA00023268"/>
    </source>
</evidence>
<dbReference type="PANTHER" id="PTHR43775:SF7">
    <property type="entry name" value="FATTY ACID SYNTHASE"/>
    <property type="match status" value="1"/>
</dbReference>
<keyword evidence="3" id="KW-0276">Fatty acid metabolism</keyword>
<dbReference type="InterPro" id="IPR013968">
    <property type="entry name" value="PKS_KR"/>
</dbReference>
<evidence type="ECO:0000256" key="6">
    <source>
        <dbReference type="ARBA" id="ARBA00023098"/>
    </source>
</evidence>
<keyword evidence="13" id="KW-1185">Reference proteome</keyword>
<keyword evidence="8" id="KW-0511">Multifunctional enzyme</keyword>
<keyword evidence="2" id="KW-0444">Lipid biosynthesis</keyword>
<dbReference type="InterPro" id="IPR014043">
    <property type="entry name" value="Acyl_transferase_dom"/>
</dbReference>
<dbReference type="CDD" id="cd08954">
    <property type="entry name" value="KR_1_FAS_SDR_x"/>
    <property type="match status" value="1"/>
</dbReference>
<feature type="region of interest" description="N-terminal hotdog fold" evidence="9">
    <location>
        <begin position="506"/>
        <end position="617"/>
    </location>
</feature>
<evidence type="ECO:0000256" key="4">
    <source>
        <dbReference type="ARBA" id="ARBA00022857"/>
    </source>
</evidence>
<dbReference type="OrthoDB" id="329835at2759"/>
<dbReference type="EMBL" id="CAJVCH010571603">
    <property type="protein sequence ID" value="CAG7837949.1"/>
    <property type="molecule type" value="Genomic_DNA"/>
</dbReference>
<dbReference type="SMART" id="SM00822">
    <property type="entry name" value="PKS_KR"/>
    <property type="match status" value="1"/>
</dbReference>
<dbReference type="Pfam" id="PF21149">
    <property type="entry name" value="FAS_pseudo-KR"/>
    <property type="match status" value="1"/>
</dbReference>
<dbReference type="GO" id="GO:0016491">
    <property type="term" value="F:oxidoreductase activity"/>
    <property type="evidence" value="ECO:0007669"/>
    <property type="project" value="UniProtKB-KW"/>
</dbReference>
<feature type="active site" description="Proton donor; for dehydratase activity" evidence="9">
    <location>
        <position position="685"/>
    </location>
</feature>
<dbReference type="InterPro" id="IPR032821">
    <property type="entry name" value="PKS_assoc"/>
</dbReference>
<protein>
    <recommendedName>
        <fullName evidence="11">PKS/mFAS DH domain-containing protein</fullName>
    </recommendedName>
</protein>
<gene>
    <name evidence="12" type="ORF">AFUS01_LOCUS46980</name>
</gene>
<evidence type="ECO:0000313" key="13">
    <source>
        <dbReference type="Proteomes" id="UP000708208"/>
    </source>
</evidence>
<dbReference type="InterPro" id="IPR049552">
    <property type="entry name" value="PKS_DH_N"/>
</dbReference>
<dbReference type="Pfam" id="PF00698">
    <property type="entry name" value="Acyl_transf_1"/>
    <property type="match status" value="1"/>
</dbReference>
<evidence type="ECO:0000259" key="11">
    <source>
        <dbReference type="PROSITE" id="PS52019"/>
    </source>
</evidence>
<sequence length="1478" mass="163074">MGHSEAASGLCCIAKVLLAAQTGTIPGNLHFKTPNPSLVGITSGRMKVVDKNTSWSGGIVGVNSFGFGGSNVHVILETEVSPHDPIAVNIPQLVPYSARTMQGVEDVLSEAKNLQPDQMELLRLVHNTNIPSHRFRGFAIPELSIMERQELANPKVRPPVWLVFSGMGSQWKGMGRDMFQFSVFRDCFQKLYKALIPHNIDIISYIMDDNPDAPSEGFCSAICICAIQIALVDLIKALEIPIDGYFGHSFGEMACAYVDGYYTAEDIILLAWARSRGILDSNLVPGAMASLGLSWEETVAKCPKEITPACHNAPDNVSVAGTPEAIKKFIAQLKSENVFAREIDSAGYAFHSELMKPAENLCRKYFAELNMKPELRSPKWVSTSTPKHLVDTDAGMYVCDDYFVNNVLSPVLFNDALQKVPADAIVIEIAPHGILQAILKRSLPKTCTVISLCSRSSTNNIEFFLKNVGNMFNSGLQPQISNLYPASNFPLSSATPCLSPLIQWDHRQTWAVPDPAGDKEGSMTEINLTNKAHAFYAGHKIDGRVLYPATGYLYLAWKALALKTTSSMDRPVVFENVELKRATIMTSESSSKFSVNIHDSGHFEIVEGGASIVSGSIRFEELEVFDFEPVTPEKDSVILSSADAYKELRLRGYEYNGEFQAMSEVDSKGRWARVSWRDNWIPFLDNMLQLECFSKTHRGLYLPTRIEKVSIDPKRFQDIIANNKTSEAFEVLLVRDDALQLVHCEGVEIRGVNLTSTKKNVKDNPFMEGTVFAPFFDDANEISDVDHVLSFYLNIVTDNLSPNEKAAAIASAELDFDIKALAETISNNMDIDGIYIQNITNGTAEHCPEEKVEKEKFKIKSALNLSSETHLDLLFLDNLVLDSLPQAKFIIFNGESVPKSFLSDYKLIAAKNTSTLSYFLLKKNSETVVYEKVQIGKDFQWVAEIQNKLKEGKGVDLIATAPSDGIIGFVRTLRKEPNGENIRCYYEKEDVQNTETWPQLTYNVYEAGRWGAYYSYELSQSSFEKEGSADAYVNALTPGDLSSLVWLESPKSTEAGENVLVSHAALNFRDVMLATGMSIFLKSVTFNGILLDAMMQGKEDEKLVVSTLLQNGIDSGVVQPLRSTVYSNQELEPAFRYLASGSHIGKVVIEVNSSNNFPNLPNLKSLSRTYFNNQKSYIIIGGLGGFGLELASWMVDRGARKLVFVSRSGITNKYQEYRIQVWSERGTEVLVSQDDMTTLQGSKTVLEKANALGPLGGIFNLAMVLKDALFEHQTLANFEAVASPKINVTRHLDQLTRTGSNQLDYFVVFSSVASAKGNPGQTNYSYANSFMERICEQRRKEGLPGLAIQWGAIGDVGVVHDKMGGNDVIIGGTLPQRITSCLNVMDSFLQQSVPVISSLVLPSQLAGGKSGALSVAQKVGHILGIRDVSKVNAGSTLTEMGMDSLMSSEIKQVLEREKIILTAEEIGKLCFSFLTDLE</sequence>
<organism evidence="12 13">
    <name type="scientific">Allacma fusca</name>
    <dbReference type="NCBI Taxonomy" id="39272"/>
    <lineage>
        <taxon>Eukaryota</taxon>
        <taxon>Metazoa</taxon>
        <taxon>Ecdysozoa</taxon>
        <taxon>Arthropoda</taxon>
        <taxon>Hexapoda</taxon>
        <taxon>Collembola</taxon>
        <taxon>Symphypleona</taxon>
        <taxon>Sminthuridae</taxon>
        <taxon>Allacma</taxon>
    </lineage>
</organism>
<evidence type="ECO:0000256" key="3">
    <source>
        <dbReference type="ARBA" id="ARBA00022832"/>
    </source>
</evidence>
<evidence type="ECO:0000256" key="5">
    <source>
        <dbReference type="ARBA" id="ARBA00023002"/>
    </source>
</evidence>
<dbReference type="GO" id="GO:0004312">
    <property type="term" value="F:fatty acid synthase activity"/>
    <property type="evidence" value="ECO:0007669"/>
    <property type="project" value="TreeGrafter"/>
</dbReference>
<dbReference type="Proteomes" id="UP000708208">
    <property type="component" value="Unassembled WGS sequence"/>
</dbReference>
<keyword evidence="1" id="KW-0596">Phosphopantetheine</keyword>
<dbReference type="SMART" id="SM00827">
    <property type="entry name" value="PKS_AT"/>
    <property type="match status" value="1"/>
</dbReference>
<proteinExistence type="predicted"/>
<feature type="region of interest" description="C-terminal hotdog fold" evidence="9">
    <location>
        <begin position="636"/>
        <end position="758"/>
    </location>
</feature>
<evidence type="ECO:0000256" key="10">
    <source>
        <dbReference type="SAM" id="SignalP"/>
    </source>
</evidence>
<feature type="active site" description="Proton acceptor; for dehydratase activity" evidence="9">
    <location>
        <position position="539"/>
    </location>
</feature>
<evidence type="ECO:0000256" key="7">
    <source>
        <dbReference type="ARBA" id="ARBA00023160"/>
    </source>
</evidence>
<feature type="signal peptide" evidence="10">
    <location>
        <begin position="1"/>
        <end position="19"/>
    </location>
</feature>
<dbReference type="PANTHER" id="PTHR43775">
    <property type="entry name" value="FATTY ACID SYNTHASE"/>
    <property type="match status" value="1"/>
</dbReference>